<dbReference type="InterPro" id="IPR005025">
    <property type="entry name" value="FMN_Rdtase-like_dom"/>
</dbReference>
<dbReference type="Pfam" id="PF03358">
    <property type="entry name" value="FMN_red"/>
    <property type="match status" value="1"/>
</dbReference>
<proteinExistence type="predicted"/>
<reference evidence="5" key="1">
    <citation type="submission" date="2021-07" db="EMBL/GenBank/DDBJ databases">
        <title>Complete genome sequencing of a Clostridium isolate.</title>
        <authorList>
            <person name="Ueki A."/>
            <person name="Tonouchi A."/>
        </authorList>
    </citation>
    <scope>NUCLEOTIDE SEQUENCE [LARGE SCALE GENOMIC DNA]</scope>
    <source>
        <strain evidence="5">C5S11</strain>
    </source>
</reference>
<sequence length="238" mass="26964">MKEIFVYIGTRTGRESNTFKYISEVLNKTFESVGRENIKVSLYTPHSSKINNCQGCLNCFANGECHQDKNDDMKIIKEKMLSADFVIFASPVYFHNVSGDMKIFIDRISYWSHLLRLSGKAGIAIATSCGNGLEVTVNYIHKVMTHMGIKVVGEFGVIPYNVNEQFSNSIEKCSSIISEYLTSKKIESDNALELLFKANKIAIEAQSELDSPEYRYWNESGLIECNTFEEVLSIMNKK</sequence>
<dbReference type="SUPFAM" id="SSF52218">
    <property type="entry name" value="Flavoproteins"/>
    <property type="match status" value="1"/>
</dbReference>
<protein>
    <recommendedName>
        <fullName evidence="3">NADPH-dependent FMN reductase-like domain-containing protein</fullName>
    </recommendedName>
</protein>
<evidence type="ECO:0000256" key="1">
    <source>
        <dbReference type="ARBA" id="ARBA00022630"/>
    </source>
</evidence>
<organism evidence="4 5">
    <name type="scientific">Clostridium gelidum</name>
    <dbReference type="NCBI Taxonomy" id="704125"/>
    <lineage>
        <taxon>Bacteria</taxon>
        <taxon>Bacillati</taxon>
        <taxon>Bacillota</taxon>
        <taxon>Clostridia</taxon>
        <taxon>Eubacteriales</taxon>
        <taxon>Clostridiaceae</taxon>
        <taxon>Clostridium</taxon>
    </lineage>
</organism>
<keyword evidence="5" id="KW-1185">Reference proteome</keyword>
<dbReference type="RefSeq" id="WP_224035958.1">
    <property type="nucleotide sequence ID" value="NZ_AP024849.1"/>
</dbReference>
<dbReference type="InterPro" id="IPR051796">
    <property type="entry name" value="ISF_SsuE-like"/>
</dbReference>
<evidence type="ECO:0000259" key="3">
    <source>
        <dbReference type="Pfam" id="PF03358"/>
    </source>
</evidence>
<dbReference type="PANTHER" id="PTHR43278">
    <property type="entry name" value="NAD(P)H-DEPENDENT FMN-CONTAINING OXIDOREDUCTASE YWQN-RELATED"/>
    <property type="match status" value="1"/>
</dbReference>
<dbReference type="InterPro" id="IPR029039">
    <property type="entry name" value="Flavoprotein-like_sf"/>
</dbReference>
<evidence type="ECO:0000313" key="4">
    <source>
        <dbReference type="EMBL" id="BCZ44262.1"/>
    </source>
</evidence>
<dbReference type="Proteomes" id="UP000824633">
    <property type="component" value="Chromosome"/>
</dbReference>
<evidence type="ECO:0000313" key="5">
    <source>
        <dbReference type="Proteomes" id="UP000824633"/>
    </source>
</evidence>
<accession>A0ABM7SXD8</accession>
<gene>
    <name evidence="4" type="ORF">psyc5s11_03290</name>
</gene>
<dbReference type="Gene3D" id="3.40.50.360">
    <property type="match status" value="1"/>
</dbReference>
<keyword evidence="1" id="KW-0285">Flavoprotein</keyword>
<keyword evidence="2" id="KW-0288">FMN</keyword>
<feature type="domain" description="NADPH-dependent FMN reductase-like" evidence="3">
    <location>
        <begin position="15"/>
        <end position="154"/>
    </location>
</feature>
<evidence type="ECO:0000256" key="2">
    <source>
        <dbReference type="ARBA" id="ARBA00022643"/>
    </source>
</evidence>
<dbReference type="EMBL" id="AP024849">
    <property type="protein sequence ID" value="BCZ44262.1"/>
    <property type="molecule type" value="Genomic_DNA"/>
</dbReference>
<dbReference type="PANTHER" id="PTHR43278:SF4">
    <property type="entry name" value="NAD(P)H-DEPENDENT FMN-CONTAINING OXIDOREDUCTASE YWQN-RELATED"/>
    <property type="match status" value="1"/>
</dbReference>
<name>A0ABM7SXD8_9CLOT</name>